<evidence type="ECO:0000313" key="1">
    <source>
        <dbReference type="EMBL" id="WOC31927.1"/>
    </source>
</evidence>
<dbReference type="EMBL" id="CP135996">
    <property type="protein sequence ID" value="WOC31927.1"/>
    <property type="molecule type" value="Genomic_DNA"/>
</dbReference>
<evidence type="ECO:0000313" key="2">
    <source>
        <dbReference type="Proteomes" id="UP001300604"/>
    </source>
</evidence>
<dbReference type="Proteomes" id="UP001300604">
    <property type="component" value="Chromosome"/>
</dbReference>
<sequence length="151" mass="17604">MQIAWKYLNKRAAALDALKDYDSMQFILEHTDDDIRAEHEKIESVRSPGFDGMPHVHNPQAGEERILNGIEEIDVLKERYWQALEYMAWFQPAWENLTEGERYVLKAFYLSNGTDEPVGTVCEHFSIERSSAYNKKNRALKHLALLLYGKQ</sequence>
<protein>
    <submittedName>
        <fullName evidence="1">Uncharacterized protein</fullName>
    </submittedName>
</protein>
<proteinExistence type="predicted"/>
<keyword evidence="2" id="KW-1185">Reference proteome</keyword>
<accession>A0AA97D9I4</accession>
<dbReference type="KEGG" id="carl:PXC00_12120"/>
<organism evidence="1 2">
    <name type="scientific">Caproicibacterium argilliputei</name>
    <dbReference type="NCBI Taxonomy" id="3030016"/>
    <lineage>
        <taxon>Bacteria</taxon>
        <taxon>Bacillati</taxon>
        <taxon>Bacillota</taxon>
        <taxon>Clostridia</taxon>
        <taxon>Eubacteriales</taxon>
        <taxon>Oscillospiraceae</taxon>
        <taxon>Caproicibacterium</taxon>
    </lineage>
</organism>
<dbReference type="RefSeq" id="WP_275844741.1">
    <property type="nucleotide sequence ID" value="NZ_CP135996.1"/>
</dbReference>
<name>A0AA97D9I4_9FIRM</name>
<reference evidence="1" key="1">
    <citation type="submission" date="2023-09" db="EMBL/GenBank/DDBJ databases">
        <authorList>
            <person name="Zeng C."/>
        </authorList>
    </citation>
    <scope>NUCLEOTIDE SEQUENCE</scope>
    <source>
        <strain evidence="1">ZCY20-5</strain>
    </source>
</reference>
<dbReference type="AlphaFoldDB" id="A0AA97D9I4"/>
<gene>
    <name evidence="1" type="ORF">PXC00_12120</name>
</gene>
<reference evidence="1" key="2">
    <citation type="submission" date="2024-06" db="EMBL/GenBank/DDBJ databases">
        <title>Caproicibacterium argilliputei sp. nov, a novel caproic acid producing anaerobic bacterium isolated from pit mud.</title>
        <authorList>
            <person name="Xia S."/>
        </authorList>
    </citation>
    <scope>NUCLEOTIDE SEQUENCE</scope>
    <source>
        <strain evidence="1">ZCY20-5</strain>
    </source>
</reference>